<dbReference type="InterPro" id="IPR036422">
    <property type="entry name" value="RuBisCO_lsu_N_sf"/>
</dbReference>
<gene>
    <name evidence="2" type="ordered locus">Isop_2634</name>
</gene>
<accession>E8QZ62</accession>
<dbReference type="GO" id="GO:0016984">
    <property type="term" value="F:ribulose-bisphosphate carboxylase activity"/>
    <property type="evidence" value="ECO:0007669"/>
    <property type="project" value="InterPro"/>
</dbReference>
<reference evidence="2 3" key="2">
    <citation type="journal article" date="2011" name="Stand. Genomic Sci.">
        <title>Complete genome sequence of Isosphaera pallida type strain (IS1B).</title>
        <authorList>
            <consortium name="US DOE Joint Genome Institute (JGI-PGF)"/>
            <person name="Goker M."/>
            <person name="Cleland D."/>
            <person name="Saunders E."/>
            <person name="Lapidus A."/>
            <person name="Nolan M."/>
            <person name="Lucas S."/>
            <person name="Hammon N."/>
            <person name="Deshpande S."/>
            <person name="Cheng J.F."/>
            <person name="Tapia R."/>
            <person name="Han C."/>
            <person name="Goodwin L."/>
            <person name="Pitluck S."/>
            <person name="Liolios K."/>
            <person name="Pagani I."/>
            <person name="Ivanova N."/>
            <person name="Mavromatis K."/>
            <person name="Pati A."/>
            <person name="Chen A."/>
            <person name="Palaniappan K."/>
            <person name="Land M."/>
            <person name="Hauser L."/>
            <person name="Chang Y.J."/>
            <person name="Jeffries C.D."/>
            <person name="Detter J.C."/>
            <person name="Beck B."/>
            <person name="Woyke T."/>
            <person name="Bristow J."/>
            <person name="Eisen J.A."/>
            <person name="Markowitz V."/>
            <person name="Hugenholtz P."/>
            <person name="Kyrpides N.C."/>
            <person name="Klenk H.P."/>
        </authorList>
    </citation>
    <scope>NUCLEOTIDE SEQUENCE [LARGE SCALE GENOMIC DNA]</scope>
    <source>
        <strain evidence="3">ATCC 43644 / DSM 9630 / IS1B</strain>
    </source>
</reference>
<dbReference type="eggNOG" id="COG1850">
    <property type="taxonomic scope" value="Bacteria"/>
</dbReference>
<dbReference type="Pfam" id="PF00016">
    <property type="entry name" value="RuBisCO_large"/>
    <property type="match status" value="1"/>
</dbReference>
<evidence type="ECO:0000313" key="2">
    <source>
        <dbReference type="EMBL" id="ADV63204.1"/>
    </source>
</evidence>
<sequence length="475" mass="51216">MSVFSDHFIASLIDDADARETRLRDLLADELPQMPPVVRDDAVIATYFLALRSLTLEKAVKEIAYHATSGIKNPPPGSLLAACTAESAGARAFDAAGRVGLLRIAFPLQMMLDPEGRLTSVDLLHTLASAVIFDMYENLDARLLAIDLPEAVLQGFPGPAHGPQGARRLARFPSGRPAFGTILKPTAGITPEEVGRIVASIASWSHLMFIKEDEDLYPDLPYSPVAERVRHAKAAIARVRDAGVESGLVYLPHCTATPHRLGDLVEAALEAGADGVMFSESFAGGAVRMIREAHRERQPHPPLIYGHNAGIGVKTRGGIAREVVDFLARLDGIDFRQTAPIKVGDPYIRPFGREWRASEEILSRPLPGINPVMIARAGGLDQGNLLLNIDEVEAQGRLDSVLFLAGSAINSIVNDQGEADPALGIAALAELLDLRESGAVRGVPPERHLDTLRQAARAAGHHALIRALDQRYPNR</sequence>
<feature type="domain" description="Ribulose bisphosphate carboxylase large subunit C-terminal" evidence="1">
    <location>
        <begin position="174"/>
        <end position="344"/>
    </location>
</feature>
<name>E8QZ62_ISOPI</name>
<dbReference type="Gene3D" id="3.20.20.110">
    <property type="entry name" value="Ribulose bisphosphate carboxylase, large subunit, C-terminal domain"/>
    <property type="match status" value="1"/>
</dbReference>
<dbReference type="GO" id="GO:0015977">
    <property type="term" value="P:carbon fixation"/>
    <property type="evidence" value="ECO:0007669"/>
    <property type="project" value="InterPro"/>
</dbReference>
<dbReference type="AlphaFoldDB" id="E8QZ62"/>
<organism evidence="2 3">
    <name type="scientific">Isosphaera pallida (strain ATCC 43644 / DSM 9630 / IS1B)</name>
    <dbReference type="NCBI Taxonomy" id="575540"/>
    <lineage>
        <taxon>Bacteria</taxon>
        <taxon>Pseudomonadati</taxon>
        <taxon>Planctomycetota</taxon>
        <taxon>Planctomycetia</taxon>
        <taxon>Isosphaerales</taxon>
        <taxon>Isosphaeraceae</taxon>
        <taxon>Isosphaera</taxon>
    </lineage>
</organism>
<evidence type="ECO:0000259" key="1">
    <source>
        <dbReference type="Pfam" id="PF00016"/>
    </source>
</evidence>
<dbReference type="InParanoid" id="E8QZ62"/>
<protein>
    <recommendedName>
        <fullName evidence="1">Ribulose bisphosphate carboxylase large subunit C-terminal domain-containing protein</fullName>
    </recommendedName>
</protein>
<dbReference type="STRING" id="575540.Isop_2634"/>
<dbReference type="EMBL" id="CP002353">
    <property type="protein sequence ID" value="ADV63204.1"/>
    <property type="molecule type" value="Genomic_DNA"/>
</dbReference>
<dbReference type="HOGENOM" id="CLU_574623_0_0_0"/>
<keyword evidence="3" id="KW-1185">Reference proteome</keyword>
<dbReference type="KEGG" id="ipa:Isop_2634"/>
<dbReference type="OrthoDB" id="9770811at2"/>
<dbReference type="InterPro" id="IPR000685">
    <property type="entry name" value="RuBisCO_lsu_C"/>
</dbReference>
<dbReference type="Proteomes" id="UP000008631">
    <property type="component" value="Chromosome"/>
</dbReference>
<dbReference type="InterPro" id="IPR036376">
    <property type="entry name" value="RuBisCO_lsu_C_sf"/>
</dbReference>
<reference key="1">
    <citation type="submission" date="2010-11" db="EMBL/GenBank/DDBJ databases">
        <title>The complete sequence of chromosome of Isophaera pallida ATCC 43644.</title>
        <authorList>
            <consortium name="US DOE Joint Genome Institute (JGI-PGF)"/>
            <person name="Lucas S."/>
            <person name="Copeland A."/>
            <person name="Lapidus A."/>
            <person name="Bruce D."/>
            <person name="Goodwin L."/>
            <person name="Pitluck S."/>
            <person name="Kyrpides N."/>
            <person name="Mavromatis K."/>
            <person name="Pagani I."/>
            <person name="Ivanova N."/>
            <person name="Saunders E."/>
            <person name="Brettin T."/>
            <person name="Detter J.C."/>
            <person name="Han C."/>
            <person name="Tapia R."/>
            <person name="Land M."/>
            <person name="Hauser L."/>
            <person name="Markowitz V."/>
            <person name="Cheng J.-F."/>
            <person name="Hugenholtz P."/>
            <person name="Woyke T."/>
            <person name="Wu D."/>
            <person name="Eisen J.A."/>
        </authorList>
    </citation>
    <scope>NUCLEOTIDE SEQUENCE</scope>
    <source>
        <strain>ATCC 43644</strain>
    </source>
</reference>
<dbReference type="GO" id="GO:0000287">
    <property type="term" value="F:magnesium ion binding"/>
    <property type="evidence" value="ECO:0007669"/>
    <property type="project" value="InterPro"/>
</dbReference>
<evidence type="ECO:0000313" key="3">
    <source>
        <dbReference type="Proteomes" id="UP000008631"/>
    </source>
</evidence>
<proteinExistence type="predicted"/>
<dbReference type="RefSeq" id="WP_013565492.1">
    <property type="nucleotide sequence ID" value="NC_014962.1"/>
</dbReference>
<dbReference type="Gene3D" id="3.30.70.150">
    <property type="entry name" value="RuBisCO large subunit, N-terminal domain"/>
    <property type="match status" value="1"/>
</dbReference>
<dbReference type="SUPFAM" id="SSF51649">
    <property type="entry name" value="RuBisCo, C-terminal domain"/>
    <property type="match status" value="1"/>
</dbReference>